<dbReference type="InterPro" id="IPR013324">
    <property type="entry name" value="RNA_pol_sigma_r3/r4-like"/>
</dbReference>
<dbReference type="GO" id="GO:0032196">
    <property type="term" value="P:transposition"/>
    <property type="evidence" value="ECO:0007669"/>
    <property type="project" value="TreeGrafter"/>
</dbReference>
<accession>A0A1W1UCM2</accession>
<dbReference type="Proteomes" id="UP000192368">
    <property type="component" value="Unassembled WGS sequence"/>
</dbReference>
<dbReference type="Gene3D" id="1.10.10.60">
    <property type="entry name" value="Homeodomain-like"/>
    <property type="match status" value="1"/>
</dbReference>
<keyword evidence="4" id="KW-1185">Reference proteome</keyword>
<keyword evidence="1" id="KW-0233">DNA recombination</keyword>
<feature type="domain" description="Integrase catalytic" evidence="2">
    <location>
        <begin position="187"/>
        <end position="351"/>
    </location>
</feature>
<dbReference type="GO" id="GO:0015074">
    <property type="term" value="P:DNA integration"/>
    <property type="evidence" value="ECO:0007669"/>
    <property type="project" value="InterPro"/>
</dbReference>
<dbReference type="InterPro" id="IPR025246">
    <property type="entry name" value="IS30-like_HTH"/>
</dbReference>
<dbReference type="SUPFAM" id="SSF53098">
    <property type="entry name" value="Ribonuclease H-like"/>
    <property type="match status" value="1"/>
</dbReference>
<dbReference type="InterPro" id="IPR053392">
    <property type="entry name" value="Transposase_IS30-like"/>
</dbReference>
<dbReference type="NCBIfam" id="NF033563">
    <property type="entry name" value="transpos_IS30"/>
    <property type="match status" value="1"/>
</dbReference>
<evidence type="ECO:0000256" key="1">
    <source>
        <dbReference type="ARBA" id="ARBA00023172"/>
    </source>
</evidence>
<dbReference type="EMBL" id="FWWR01000008">
    <property type="protein sequence ID" value="SMB78845.1"/>
    <property type="molecule type" value="Genomic_DNA"/>
</dbReference>
<dbReference type="AlphaFoldDB" id="A0A1W1UCM2"/>
<dbReference type="GO" id="GO:0004803">
    <property type="term" value="F:transposase activity"/>
    <property type="evidence" value="ECO:0007669"/>
    <property type="project" value="TreeGrafter"/>
</dbReference>
<dbReference type="InterPro" id="IPR036397">
    <property type="entry name" value="RNaseH_sf"/>
</dbReference>
<dbReference type="PROSITE" id="PS50994">
    <property type="entry name" value="INTEGRASE"/>
    <property type="match status" value="1"/>
</dbReference>
<dbReference type="SUPFAM" id="SSF88659">
    <property type="entry name" value="Sigma3 and sigma4 domains of RNA polymerase sigma factors"/>
    <property type="match status" value="1"/>
</dbReference>
<proteinExistence type="predicted"/>
<sequence length="361" mass="42563">MTYLNNNTKRNIKGSHLSEKEMILIEAYKGEGYSNRKIAEKLGRCHQTINNAINKASVTQKKQVSQNSKVYVYEDVKYFADLNHRIYLENRKNCGRRPKFLTCEKFLNWVDEKILKEKWSVDACVGYAKRNNLFNDNEIPSVKSMYNWIDKGLMKTKNIDLALKLKRKPNKNNKKNRKNKMALGESIEFRPKEIETREEFGDWEIDTVIGSKKKTDPVLLTLTERKTRYELIIKIDSKTNKAVEEGLSFLKETNQLKEQGFKTITSDNGLEFSSLTKICEYVKIYYCHQYSSYERGTSENQHKLIRRFIKKGEEIGNYTDRQIERIMNWMNDYPRKILGYMTAEEAFIKELKLIEKTSLDI</sequence>
<evidence type="ECO:0000259" key="2">
    <source>
        <dbReference type="PROSITE" id="PS50994"/>
    </source>
</evidence>
<protein>
    <submittedName>
        <fullName evidence="3">Transposase and inactivated derivatives, IS30 family</fullName>
    </submittedName>
</protein>
<dbReference type="Pfam" id="PF13936">
    <property type="entry name" value="HTH_38"/>
    <property type="match status" value="1"/>
</dbReference>
<dbReference type="PANTHER" id="PTHR10948">
    <property type="entry name" value="TRANSPOSASE"/>
    <property type="match status" value="1"/>
</dbReference>
<evidence type="ECO:0000313" key="4">
    <source>
        <dbReference type="Proteomes" id="UP000192368"/>
    </source>
</evidence>
<dbReference type="GO" id="GO:0003676">
    <property type="term" value="F:nucleic acid binding"/>
    <property type="evidence" value="ECO:0007669"/>
    <property type="project" value="InterPro"/>
</dbReference>
<dbReference type="InterPro" id="IPR001584">
    <property type="entry name" value="Integrase_cat-core"/>
</dbReference>
<dbReference type="RefSeq" id="WP_084229822.1">
    <property type="nucleotide sequence ID" value="NZ_FWWR01000008.1"/>
</dbReference>
<dbReference type="GO" id="GO:0006310">
    <property type="term" value="P:DNA recombination"/>
    <property type="evidence" value="ECO:0007669"/>
    <property type="project" value="UniProtKB-KW"/>
</dbReference>
<dbReference type="GO" id="GO:0005829">
    <property type="term" value="C:cytosol"/>
    <property type="evidence" value="ECO:0007669"/>
    <property type="project" value="TreeGrafter"/>
</dbReference>
<organism evidence="3 4">
    <name type="scientific">Peptoniphilus asaccharolyticus DSM 20463</name>
    <dbReference type="NCBI Taxonomy" id="573058"/>
    <lineage>
        <taxon>Bacteria</taxon>
        <taxon>Bacillati</taxon>
        <taxon>Bacillota</taxon>
        <taxon>Tissierellia</taxon>
        <taxon>Tissierellales</taxon>
        <taxon>Peptoniphilaceae</taxon>
        <taxon>Peptoniphilus</taxon>
    </lineage>
</organism>
<reference evidence="4" key="1">
    <citation type="submission" date="2017-04" db="EMBL/GenBank/DDBJ databases">
        <authorList>
            <person name="Varghese N."/>
            <person name="Submissions S."/>
        </authorList>
    </citation>
    <scope>NUCLEOTIDE SEQUENCE [LARGE SCALE GENOMIC DNA]</scope>
    <source>
        <strain evidence="4">DSM 20463</strain>
    </source>
</reference>
<gene>
    <name evidence="3" type="ORF">SAMN00017477_0107</name>
</gene>
<dbReference type="OrthoDB" id="9776104at2"/>
<dbReference type="Gene3D" id="3.30.420.10">
    <property type="entry name" value="Ribonuclease H-like superfamily/Ribonuclease H"/>
    <property type="match status" value="1"/>
</dbReference>
<dbReference type="InterPro" id="IPR012337">
    <property type="entry name" value="RNaseH-like_sf"/>
</dbReference>
<evidence type="ECO:0000313" key="3">
    <source>
        <dbReference type="EMBL" id="SMB78845.1"/>
    </source>
</evidence>
<dbReference type="InterPro" id="IPR051917">
    <property type="entry name" value="Transposase-Integrase"/>
</dbReference>
<dbReference type="PANTHER" id="PTHR10948:SF23">
    <property type="entry name" value="TRANSPOSASE INSI FOR INSERTION SEQUENCE ELEMENT IS30A-RELATED"/>
    <property type="match status" value="1"/>
</dbReference>
<name>A0A1W1UCM2_PEPAS</name>